<reference evidence="5" key="1">
    <citation type="journal article" date="2014" name="Int. J. Syst. Evol. Microbiol.">
        <title>Complete genome sequence of Corynebacterium casei LMG S-19264T (=DSM 44701T), isolated from a smear-ripened cheese.</title>
        <authorList>
            <consortium name="US DOE Joint Genome Institute (JGI-PGF)"/>
            <person name="Walter F."/>
            <person name="Albersmeier A."/>
            <person name="Kalinowski J."/>
            <person name="Ruckert C."/>
        </authorList>
    </citation>
    <scope>NUCLEOTIDE SEQUENCE</scope>
    <source>
        <strain evidence="5">CGMCC 1.12919</strain>
    </source>
</reference>
<dbReference type="InterPro" id="IPR005143">
    <property type="entry name" value="TF_LuxR_autoind-bd_dom"/>
</dbReference>
<dbReference type="Proteomes" id="UP000637002">
    <property type="component" value="Unassembled WGS sequence"/>
</dbReference>
<dbReference type="InterPro" id="IPR036388">
    <property type="entry name" value="WH-like_DNA-bd_sf"/>
</dbReference>
<dbReference type="SUPFAM" id="SSF46894">
    <property type="entry name" value="C-terminal effector domain of the bipartite response regulators"/>
    <property type="match status" value="1"/>
</dbReference>
<dbReference type="InterPro" id="IPR036693">
    <property type="entry name" value="TF_LuxR_autoind-bd_dom_sf"/>
</dbReference>
<dbReference type="Pfam" id="PF00196">
    <property type="entry name" value="GerE"/>
    <property type="match status" value="1"/>
</dbReference>
<dbReference type="PANTHER" id="PTHR44688:SF16">
    <property type="entry name" value="DNA-BINDING TRANSCRIPTIONAL ACTIVATOR DEVR_DOSR"/>
    <property type="match status" value="1"/>
</dbReference>
<gene>
    <name evidence="5" type="ORF">GCM10010994_17330</name>
</gene>
<evidence type="ECO:0000313" key="5">
    <source>
        <dbReference type="EMBL" id="GGC59044.1"/>
    </source>
</evidence>
<reference evidence="5" key="2">
    <citation type="submission" date="2020-09" db="EMBL/GenBank/DDBJ databases">
        <authorList>
            <person name="Sun Q."/>
            <person name="Zhou Y."/>
        </authorList>
    </citation>
    <scope>NUCLEOTIDE SEQUENCE</scope>
    <source>
        <strain evidence="5">CGMCC 1.12919</strain>
    </source>
</reference>
<dbReference type="Pfam" id="PF03472">
    <property type="entry name" value="Autoind_bind"/>
    <property type="match status" value="1"/>
</dbReference>
<dbReference type="GO" id="GO:0003677">
    <property type="term" value="F:DNA binding"/>
    <property type="evidence" value="ECO:0007669"/>
    <property type="project" value="UniProtKB-KW"/>
</dbReference>
<evidence type="ECO:0000256" key="1">
    <source>
        <dbReference type="ARBA" id="ARBA00023015"/>
    </source>
</evidence>
<dbReference type="Gene3D" id="3.30.450.80">
    <property type="entry name" value="Transcription factor LuxR-like, autoinducer-binding domain"/>
    <property type="match status" value="1"/>
</dbReference>
<keyword evidence="2" id="KW-0238">DNA-binding</keyword>
<keyword evidence="6" id="KW-1185">Reference proteome</keyword>
<evidence type="ECO:0000256" key="2">
    <source>
        <dbReference type="ARBA" id="ARBA00023125"/>
    </source>
</evidence>
<feature type="domain" description="HTH luxR-type" evidence="4">
    <location>
        <begin position="194"/>
        <end position="259"/>
    </location>
</feature>
<evidence type="ECO:0000259" key="4">
    <source>
        <dbReference type="PROSITE" id="PS50043"/>
    </source>
</evidence>
<accession>A0A916U467</accession>
<organism evidence="5 6">
    <name type="scientific">Chelatococcus reniformis</name>
    <dbReference type="NCBI Taxonomy" id="1494448"/>
    <lineage>
        <taxon>Bacteria</taxon>
        <taxon>Pseudomonadati</taxon>
        <taxon>Pseudomonadota</taxon>
        <taxon>Alphaproteobacteria</taxon>
        <taxon>Hyphomicrobiales</taxon>
        <taxon>Chelatococcaceae</taxon>
        <taxon>Chelatococcus</taxon>
    </lineage>
</organism>
<sequence>MASREPESAVMLRINAARLPDNLKERVAASTCFSDALDTLRELTGDLGFTQVLYAYLPMRPRLPNGEWLPLKLNVRDFPDGFDEGWSRFMTVDPYYRACFEGTLPIDWTEVQASQELSSTQREACGYLGDFGLSRGTTVPVHLPFGRFAVMSAIVDRSTANWDDIRDTTRESLFRLMHVFTKVIHDMRFEDQIETVRCTRLTPREIECLRWASAGKTSGDISIILDRSLETVRLHIKNAIAKLDATNRSQAIAKAVHLGLI</sequence>
<proteinExistence type="predicted"/>
<dbReference type="CDD" id="cd06170">
    <property type="entry name" value="LuxR_C_like"/>
    <property type="match status" value="1"/>
</dbReference>
<dbReference type="InterPro" id="IPR016032">
    <property type="entry name" value="Sig_transdc_resp-reg_C-effctor"/>
</dbReference>
<dbReference type="Gene3D" id="1.10.10.10">
    <property type="entry name" value="Winged helix-like DNA-binding domain superfamily/Winged helix DNA-binding domain"/>
    <property type="match status" value="1"/>
</dbReference>
<dbReference type="PRINTS" id="PR00038">
    <property type="entry name" value="HTHLUXR"/>
</dbReference>
<keyword evidence="3" id="KW-0804">Transcription</keyword>
<evidence type="ECO:0000313" key="6">
    <source>
        <dbReference type="Proteomes" id="UP000637002"/>
    </source>
</evidence>
<dbReference type="EMBL" id="BMGG01000003">
    <property type="protein sequence ID" value="GGC59044.1"/>
    <property type="molecule type" value="Genomic_DNA"/>
</dbReference>
<dbReference type="SMART" id="SM00421">
    <property type="entry name" value="HTH_LUXR"/>
    <property type="match status" value="1"/>
</dbReference>
<dbReference type="SUPFAM" id="SSF75516">
    <property type="entry name" value="Pheromone-binding domain of LuxR-like quorum-sensing transcription factors"/>
    <property type="match status" value="1"/>
</dbReference>
<evidence type="ECO:0000256" key="3">
    <source>
        <dbReference type="ARBA" id="ARBA00023163"/>
    </source>
</evidence>
<dbReference type="PANTHER" id="PTHR44688">
    <property type="entry name" value="DNA-BINDING TRANSCRIPTIONAL ACTIVATOR DEVR_DOSR"/>
    <property type="match status" value="1"/>
</dbReference>
<dbReference type="PROSITE" id="PS00622">
    <property type="entry name" value="HTH_LUXR_1"/>
    <property type="match status" value="1"/>
</dbReference>
<dbReference type="AlphaFoldDB" id="A0A916U467"/>
<protein>
    <submittedName>
        <fullName evidence="5">LuxR family transcriptional regulator</fullName>
    </submittedName>
</protein>
<keyword evidence="1" id="KW-0805">Transcription regulation</keyword>
<dbReference type="GO" id="GO:0006355">
    <property type="term" value="P:regulation of DNA-templated transcription"/>
    <property type="evidence" value="ECO:0007669"/>
    <property type="project" value="InterPro"/>
</dbReference>
<dbReference type="PROSITE" id="PS50043">
    <property type="entry name" value="HTH_LUXR_2"/>
    <property type="match status" value="1"/>
</dbReference>
<dbReference type="InterPro" id="IPR000792">
    <property type="entry name" value="Tscrpt_reg_LuxR_C"/>
</dbReference>
<name>A0A916U467_9HYPH</name>
<comment type="caution">
    <text evidence="5">The sequence shown here is derived from an EMBL/GenBank/DDBJ whole genome shotgun (WGS) entry which is preliminary data.</text>
</comment>